<dbReference type="SMART" id="SM00091">
    <property type="entry name" value="PAS"/>
    <property type="match status" value="1"/>
</dbReference>
<protein>
    <recommendedName>
        <fullName evidence="3">histidine kinase</fullName>
        <ecNumber evidence="3">2.7.13.3</ecNumber>
    </recommendedName>
</protein>
<evidence type="ECO:0000256" key="5">
    <source>
        <dbReference type="ARBA" id="ARBA00022777"/>
    </source>
</evidence>
<sequence>MTVSLLIVEDSDDDALLILRQFQRAGVAVEHTRVETAEDLAAALERCCPDVVLSDYNMPMFNAREALDLVQATGLDIPFILVSGEVGEETAAALMKAGAHDFVLKDRLARLVPAVQREIGEAEDRRRRRSAESALRKSEERFRLLAEHAQDVIFRFRWLPAPDLDYVSPAVENILGFTPAELRAEPMNLLDLVEPEDRDAIKASWRSPDPESLAFRCRRKDGQLVWMEQRASAVVDADGHVAYVEGILRDATERMLAEEERARLEHQLRQNERLDSLGHLAGGVAHDFNNLLAVITGYCGMLADSLPEHDPSLDDIEGIRKAAERGAALTRQLLIFSRLEPSRLETVDLNTVVAETRDLLSRTLGEDIEFSAELDPQLAAVTVDRTKMEQVLVNLIVNARAAMPTGGRITIRTENLTLSGAPLSDISAYGREVAAVGRRIVALSVADTGAGMPPEVLSRAFEPFFTTRPRGQGTGLGLATAYGVITDAGGHIALDSEPGRGTTVRVYLPAAARDTTRTDPAATDAPRGEGQSVLLVEDEDAVREVVLRILTRSGYRVRQVGAPLEALKIFSAGPEQFDVLLTDIVMPGMYGTELAASLREIRPSLPVLFMSGYTAGPAPGGQELPSDGSLLYKPFDRKTLLTALHRVLNGVRHS</sequence>
<comment type="caution">
    <text evidence="12">The sequence shown here is derived from an EMBL/GenBank/DDBJ whole genome shotgun (WGS) entry which is preliminary data.</text>
</comment>
<dbReference type="InterPro" id="IPR000014">
    <property type="entry name" value="PAS"/>
</dbReference>
<evidence type="ECO:0000313" key="12">
    <source>
        <dbReference type="EMBL" id="GIJ03577.1"/>
    </source>
</evidence>
<dbReference type="GO" id="GO:0005886">
    <property type="term" value="C:plasma membrane"/>
    <property type="evidence" value="ECO:0007669"/>
    <property type="project" value="UniProtKB-SubCell"/>
</dbReference>
<evidence type="ECO:0000256" key="7">
    <source>
        <dbReference type="PROSITE-ProRule" id="PRU00169"/>
    </source>
</evidence>
<dbReference type="InterPro" id="IPR003661">
    <property type="entry name" value="HisK_dim/P_dom"/>
</dbReference>
<dbReference type="Proteomes" id="UP000652013">
    <property type="component" value="Unassembled WGS sequence"/>
</dbReference>
<dbReference type="InterPro" id="IPR011006">
    <property type="entry name" value="CheY-like_superfamily"/>
</dbReference>
<dbReference type="InterPro" id="IPR001610">
    <property type="entry name" value="PAC"/>
</dbReference>
<dbReference type="PANTHER" id="PTHR43065">
    <property type="entry name" value="SENSOR HISTIDINE KINASE"/>
    <property type="match status" value="1"/>
</dbReference>
<dbReference type="EC" id="2.7.13.3" evidence="3"/>
<evidence type="ECO:0000259" key="9">
    <source>
        <dbReference type="PROSITE" id="PS50110"/>
    </source>
</evidence>
<keyword evidence="4 7" id="KW-0597">Phosphoprotein</keyword>
<dbReference type="SMART" id="SM00387">
    <property type="entry name" value="HATPase_c"/>
    <property type="match status" value="1"/>
</dbReference>
<dbReference type="AlphaFoldDB" id="A0A8J3Y8X4"/>
<dbReference type="SUPFAM" id="SSF52172">
    <property type="entry name" value="CheY-like"/>
    <property type="match status" value="2"/>
</dbReference>
<dbReference type="Gene3D" id="3.30.450.20">
    <property type="entry name" value="PAS domain"/>
    <property type="match status" value="1"/>
</dbReference>
<dbReference type="RefSeq" id="WP_203938848.1">
    <property type="nucleotide sequence ID" value="NZ_BAAAGJ010000022.1"/>
</dbReference>
<feature type="domain" description="PAC" evidence="11">
    <location>
        <begin position="211"/>
        <end position="263"/>
    </location>
</feature>
<evidence type="ECO:0000259" key="8">
    <source>
        <dbReference type="PROSITE" id="PS50109"/>
    </source>
</evidence>
<name>A0A8J3Y8X4_9ACTN</name>
<keyword evidence="5" id="KW-0808">Transferase</keyword>
<dbReference type="SUPFAM" id="SSF47384">
    <property type="entry name" value="Homodimeric domain of signal transducing histidine kinase"/>
    <property type="match status" value="1"/>
</dbReference>
<dbReference type="GO" id="GO:0000155">
    <property type="term" value="F:phosphorelay sensor kinase activity"/>
    <property type="evidence" value="ECO:0007669"/>
    <property type="project" value="InterPro"/>
</dbReference>
<dbReference type="CDD" id="cd00156">
    <property type="entry name" value="REC"/>
    <property type="match status" value="1"/>
</dbReference>
<feature type="domain" description="PAS" evidence="10">
    <location>
        <begin position="138"/>
        <end position="202"/>
    </location>
</feature>
<dbReference type="Pfam" id="PF02518">
    <property type="entry name" value="HATPase_c"/>
    <property type="match status" value="1"/>
</dbReference>
<gene>
    <name evidence="12" type="ORF">Sya03_29290</name>
</gene>
<dbReference type="SMART" id="SM00086">
    <property type="entry name" value="PAC"/>
    <property type="match status" value="1"/>
</dbReference>
<dbReference type="Gene3D" id="3.30.565.10">
    <property type="entry name" value="Histidine kinase-like ATPase, C-terminal domain"/>
    <property type="match status" value="1"/>
</dbReference>
<dbReference type="InterPro" id="IPR005467">
    <property type="entry name" value="His_kinase_dom"/>
</dbReference>
<evidence type="ECO:0000256" key="2">
    <source>
        <dbReference type="ARBA" id="ARBA00004236"/>
    </source>
</evidence>
<comment type="catalytic activity">
    <reaction evidence="1">
        <text>ATP + protein L-histidine = ADP + protein N-phospho-L-histidine.</text>
        <dbReference type="EC" id="2.7.13.3"/>
    </reaction>
</comment>
<evidence type="ECO:0000256" key="3">
    <source>
        <dbReference type="ARBA" id="ARBA00012438"/>
    </source>
</evidence>
<evidence type="ECO:0000313" key="13">
    <source>
        <dbReference type="Proteomes" id="UP000652013"/>
    </source>
</evidence>
<dbReference type="Pfam" id="PF08447">
    <property type="entry name" value="PAS_3"/>
    <property type="match status" value="1"/>
</dbReference>
<evidence type="ECO:0000256" key="4">
    <source>
        <dbReference type="ARBA" id="ARBA00022553"/>
    </source>
</evidence>
<dbReference type="SUPFAM" id="SSF55785">
    <property type="entry name" value="PYP-like sensor domain (PAS domain)"/>
    <property type="match status" value="1"/>
</dbReference>
<dbReference type="InterPro" id="IPR000700">
    <property type="entry name" value="PAS-assoc_C"/>
</dbReference>
<dbReference type="PROSITE" id="PS50113">
    <property type="entry name" value="PAC"/>
    <property type="match status" value="1"/>
</dbReference>
<feature type="domain" description="Response regulatory" evidence="9">
    <location>
        <begin position="532"/>
        <end position="648"/>
    </location>
</feature>
<dbReference type="PROSITE" id="PS50112">
    <property type="entry name" value="PAS"/>
    <property type="match status" value="1"/>
</dbReference>
<dbReference type="NCBIfam" id="TIGR00229">
    <property type="entry name" value="sensory_box"/>
    <property type="match status" value="1"/>
</dbReference>
<dbReference type="InterPro" id="IPR036890">
    <property type="entry name" value="HATPase_C_sf"/>
</dbReference>
<dbReference type="PROSITE" id="PS50109">
    <property type="entry name" value="HIS_KIN"/>
    <property type="match status" value="1"/>
</dbReference>
<dbReference type="SMART" id="SM00388">
    <property type="entry name" value="HisKA"/>
    <property type="match status" value="1"/>
</dbReference>
<comment type="subcellular location">
    <subcellularLocation>
        <location evidence="2">Cell membrane</location>
    </subcellularLocation>
</comment>
<dbReference type="EMBL" id="BOOY01000022">
    <property type="protein sequence ID" value="GIJ03577.1"/>
    <property type="molecule type" value="Genomic_DNA"/>
</dbReference>
<dbReference type="SUPFAM" id="SSF55874">
    <property type="entry name" value="ATPase domain of HSP90 chaperone/DNA topoisomerase II/histidine kinase"/>
    <property type="match status" value="1"/>
</dbReference>
<evidence type="ECO:0000259" key="11">
    <source>
        <dbReference type="PROSITE" id="PS50113"/>
    </source>
</evidence>
<dbReference type="PROSITE" id="PS50110">
    <property type="entry name" value="RESPONSE_REGULATORY"/>
    <property type="match status" value="2"/>
</dbReference>
<keyword evidence="5" id="KW-0418">Kinase</keyword>
<dbReference type="PANTHER" id="PTHR43065:SF42">
    <property type="entry name" value="TWO-COMPONENT SENSOR PPRA"/>
    <property type="match status" value="1"/>
</dbReference>
<dbReference type="Gene3D" id="1.10.287.130">
    <property type="match status" value="1"/>
</dbReference>
<evidence type="ECO:0000259" key="10">
    <source>
        <dbReference type="PROSITE" id="PS50112"/>
    </source>
</evidence>
<keyword evidence="13" id="KW-1185">Reference proteome</keyword>
<dbReference type="Gene3D" id="3.40.50.2300">
    <property type="match status" value="2"/>
</dbReference>
<feature type="modified residue" description="4-aspartylphosphate" evidence="7">
    <location>
        <position position="583"/>
    </location>
</feature>
<dbReference type="Pfam" id="PF00072">
    <property type="entry name" value="Response_reg"/>
    <property type="match status" value="2"/>
</dbReference>
<keyword evidence="6" id="KW-0902">Two-component regulatory system</keyword>
<organism evidence="12 13">
    <name type="scientific">Spirilliplanes yamanashiensis</name>
    <dbReference type="NCBI Taxonomy" id="42233"/>
    <lineage>
        <taxon>Bacteria</taxon>
        <taxon>Bacillati</taxon>
        <taxon>Actinomycetota</taxon>
        <taxon>Actinomycetes</taxon>
        <taxon>Micromonosporales</taxon>
        <taxon>Micromonosporaceae</taxon>
        <taxon>Spirilliplanes</taxon>
    </lineage>
</organism>
<reference evidence="12" key="1">
    <citation type="submission" date="2021-01" db="EMBL/GenBank/DDBJ databases">
        <title>Whole genome shotgun sequence of Spirilliplanes yamanashiensis NBRC 15828.</title>
        <authorList>
            <person name="Komaki H."/>
            <person name="Tamura T."/>
        </authorList>
    </citation>
    <scope>NUCLEOTIDE SEQUENCE</scope>
    <source>
        <strain evidence="12">NBRC 15828</strain>
    </source>
</reference>
<dbReference type="InterPro" id="IPR035965">
    <property type="entry name" value="PAS-like_dom_sf"/>
</dbReference>
<dbReference type="InterPro" id="IPR036097">
    <property type="entry name" value="HisK_dim/P_sf"/>
</dbReference>
<feature type="domain" description="Response regulatory" evidence="9">
    <location>
        <begin position="4"/>
        <end position="120"/>
    </location>
</feature>
<evidence type="ECO:0000256" key="6">
    <source>
        <dbReference type="ARBA" id="ARBA00023012"/>
    </source>
</evidence>
<dbReference type="InterPro" id="IPR003594">
    <property type="entry name" value="HATPase_dom"/>
</dbReference>
<evidence type="ECO:0000256" key="1">
    <source>
        <dbReference type="ARBA" id="ARBA00000085"/>
    </source>
</evidence>
<dbReference type="CDD" id="cd00130">
    <property type="entry name" value="PAS"/>
    <property type="match status" value="1"/>
</dbReference>
<dbReference type="PRINTS" id="PR00344">
    <property type="entry name" value="BCTRLSENSOR"/>
</dbReference>
<dbReference type="Pfam" id="PF00512">
    <property type="entry name" value="HisKA"/>
    <property type="match status" value="1"/>
</dbReference>
<accession>A0A8J3Y8X4</accession>
<dbReference type="InterPro" id="IPR004358">
    <property type="entry name" value="Sig_transdc_His_kin-like_C"/>
</dbReference>
<dbReference type="InterPro" id="IPR013655">
    <property type="entry name" value="PAS_fold_3"/>
</dbReference>
<dbReference type="SMART" id="SM00448">
    <property type="entry name" value="REC"/>
    <property type="match status" value="2"/>
</dbReference>
<dbReference type="InterPro" id="IPR001789">
    <property type="entry name" value="Sig_transdc_resp-reg_receiver"/>
</dbReference>
<feature type="domain" description="Histidine kinase" evidence="8">
    <location>
        <begin position="283"/>
        <end position="512"/>
    </location>
</feature>
<dbReference type="CDD" id="cd00082">
    <property type="entry name" value="HisKA"/>
    <property type="match status" value="1"/>
</dbReference>
<feature type="modified residue" description="4-aspartylphosphate" evidence="7">
    <location>
        <position position="55"/>
    </location>
</feature>
<proteinExistence type="predicted"/>